<evidence type="ECO:0000259" key="2">
    <source>
        <dbReference type="Pfam" id="PF25800"/>
    </source>
</evidence>
<feature type="signal peptide" evidence="1">
    <location>
        <begin position="1"/>
        <end position="25"/>
    </location>
</feature>
<dbReference type="AlphaFoldDB" id="A0A7X2IVF0"/>
<reference evidence="3 4" key="1">
    <citation type="submission" date="2019-11" db="EMBL/GenBank/DDBJ databases">
        <title>Novel species isolated from a subtropical stream in China.</title>
        <authorList>
            <person name="Lu H."/>
        </authorList>
    </citation>
    <scope>NUCLEOTIDE SEQUENCE [LARGE SCALE GENOMIC DNA]</scope>
    <source>
        <strain evidence="3 4">FT92W</strain>
    </source>
</reference>
<comment type="caution">
    <text evidence="3">The sequence shown here is derived from an EMBL/GenBank/DDBJ whole genome shotgun (WGS) entry which is preliminary data.</text>
</comment>
<proteinExistence type="predicted"/>
<keyword evidence="4" id="KW-1185">Reference proteome</keyword>
<dbReference type="Proteomes" id="UP000446768">
    <property type="component" value="Unassembled WGS sequence"/>
</dbReference>
<name>A0A7X2IVF0_9BURK</name>
<dbReference type="EMBL" id="WKJJ01000052">
    <property type="protein sequence ID" value="MRV76856.1"/>
    <property type="molecule type" value="Genomic_DNA"/>
</dbReference>
<dbReference type="RefSeq" id="WP_229507418.1">
    <property type="nucleotide sequence ID" value="NZ_WKJJ01000052.1"/>
</dbReference>
<protein>
    <recommendedName>
        <fullName evidence="2">FimV N-terminal domain-containing protein</fullName>
    </recommendedName>
</protein>
<sequence>MQHRFNRFSSIAIAAALLAGTPARAAELGDIAVRTYLNQPLTADIELVMLSPDEAAEGVPVRMAGPNIYQGANVRMHPALAGARMSVQRKDHRLFVHIVTLQPVDTEVVHLYLELGNGSRAVVRAATLWLTPEPPGAPRPPVVRPLPAQ</sequence>
<accession>A0A7X2IVF0</accession>
<dbReference type="InterPro" id="IPR057840">
    <property type="entry name" value="FimV_N"/>
</dbReference>
<dbReference type="Pfam" id="PF25800">
    <property type="entry name" value="FimV_N"/>
    <property type="match status" value="1"/>
</dbReference>
<evidence type="ECO:0000256" key="1">
    <source>
        <dbReference type="SAM" id="SignalP"/>
    </source>
</evidence>
<keyword evidence="1" id="KW-0732">Signal</keyword>
<evidence type="ECO:0000313" key="4">
    <source>
        <dbReference type="Proteomes" id="UP000446768"/>
    </source>
</evidence>
<organism evidence="3 4">
    <name type="scientific">Pseudoduganella rivuli</name>
    <dbReference type="NCBI Taxonomy" id="2666085"/>
    <lineage>
        <taxon>Bacteria</taxon>
        <taxon>Pseudomonadati</taxon>
        <taxon>Pseudomonadota</taxon>
        <taxon>Betaproteobacteria</taxon>
        <taxon>Burkholderiales</taxon>
        <taxon>Oxalobacteraceae</taxon>
        <taxon>Telluria group</taxon>
        <taxon>Pseudoduganella</taxon>
    </lineage>
</organism>
<feature type="domain" description="FimV N-terminal" evidence="2">
    <location>
        <begin position="27"/>
        <end position="132"/>
    </location>
</feature>
<evidence type="ECO:0000313" key="3">
    <source>
        <dbReference type="EMBL" id="MRV76856.1"/>
    </source>
</evidence>
<feature type="non-terminal residue" evidence="3">
    <location>
        <position position="149"/>
    </location>
</feature>
<gene>
    <name evidence="3" type="ORF">GJ700_34615</name>
</gene>
<feature type="chain" id="PRO_5030658743" description="FimV N-terminal domain-containing protein" evidence="1">
    <location>
        <begin position="26"/>
        <end position="149"/>
    </location>
</feature>